<gene>
    <name evidence="2" type="ORF">GA0070614_4331</name>
</gene>
<dbReference type="OrthoDB" id="3402572at2"/>
<protein>
    <submittedName>
        <fullName evidence="2">DivIVA domain-containing protein</fullName>
    </submittedName>
</protein>
<evidence type="ECO:0000313" key="3">
    <source>
        <dbReference type="Proteomes" id="UP000198215"/>
    </source>
</evidence>
<dbReference type="NCBIfam" id="TIGR03544">
    <property type="entry name" value="DivI1A_domain"/>
    <property type="match status" value="1"/>
</dbReference>
<dbReference type="AlphaFoldDB" id="A0A1C5JBT6"/>
<organism evidence="2 3">
    <name type="scientific">Micromonospora coxensis</name>
    <dbReference type="NCBI Taxonomy" id="356852"/>
    <lineage>
        <taxon>Bacteria</taxon>
        <taxon>Bacillati</taxon>
        <taxon>Actinomycetota</taxon>
        <taxon>Actinomycetes</taxon>
        <taxon>Micromonosporales</taxon>
        <taxon>Micromonosporaceae</taxon>
        <taxon>Micromonospora</taxon>
    </lineage>
</organism>
<feature type="compositionally biased region" description="Basic residues" evidence="1">
    <location>
        <begin position="83"/>
        <end position="97"/>
    </location>
</feature>
<dbReference type="EMBL" id="LT607753">
    <property type="protein sequence ID" value="SCG68012.1"/>
    <property type="molecule type" value="Genomic_DNA"/>
</dbReference>
<dbReference type="Proteomes" id="UP000198215">
    <property type="component" value="Chromosome I"/>
</dbReference>
<feature type="region of interest" description="Disordered" evidence="1">
    <location>
        <begin position="75"/>
        <end position="118"/>
    </location>
</feature>
<proteinExistence type="predicted"/>
<evidence type="ECO:0000256" key="1">
    <source>
        <dbReference type="SAM" id="MobiDB-lite"/>
    </source>
</evidence>
<reference evidence="3" key="1">
    <citation type="submission" date="2016-06" db="EMBL/GenBank/DDBJ databases">
        <authorList>
            <person name="Varghese N."/>
            <person name="Submissions Spin"/>
        </authorList>
    </citation>
    <scope>NUCLEOTIDE SEQUENCE [LARGE SCALE GENOMIC DNA]</scope>
    <source>
        <strain evidence="3">DSM 45161</strain>
    </source>
</reference>
<evidence type="ECO:0000313" key="2">
    <source>
        <dbReference type="EMBL" id="SCG68012.1"/>
    </source>
</evidence>
<dbReference type="Gene3D" id="6.10.250.660">
    <property type="match status" value="1"/>
</dbReference>
<accession>A0A1C5JBT6</accession>
<dbReference type="InterPro" id="IPR019933">
    <property type="entry name" value="DivIVA_domain"/>
</dbReference>
<dbReference type="RefSeq" id="WP_088977646.1">
    <property type="nucleotide sequence ID" value="NZ_LT607753.1"/>
</dbReference>
<sequence length="118" mass="13501">MGTYRSRNVLTEQLTPEQIAAVRLPLAAWYQRGYRREEVDALLHRLAYELRARGRELEEARAENQRIKRALRTWQSERAGGAKSKRTTTARRVRRTQPKVAADADRPPKLAGHAPGAE</sequence>
<keyword evidence="3" id="KW-1185">Reference proteome</keyword>
<name>A0A1C5JBT6_9ACTN</name>